<dbReference type="Gene3D" id="3.40.50.1000">
    <property type="entry name" value="HAD superfamily/HAD-like"/>
    <property type="match status" value="1"/>
</dbReference>
<comment type="caution">
    <text evidence="3">The sequence shown here is derived from an EMBL/GenBank/DDBJ whole genome shotgun (WGS) entry which is preliminary data.</text>
</comment>
<evidence type="ECO:0000256" key="1">
    <source>
        <dbReference type="ARBA" id="ARBA00022801"/>
    </source>
</evidence>
<dbReference type="NCBIfam" id="TIGR01488">
    <property type="entry name" value="HAD-SF-IB"/>
    <property type="match status" value="1"/>
</dbReference>
<accession>A0A0J9XEC9</accession>
<proteinExistence type="predicted"/>
<evidence type="ECO:0000256" key="2">
    <source>
        <dbReference type="SAM" id="MobiDB-lite"/>
    </source>
</evidence>
<dbReference type="InterPro" id="IPR036412">
    <property type="entry name" value="HAD-like_sf"/>
</dbReference>
<sequence length="306" mass="33476">MTALSPLTLDNKGKPTAGRPIAIFSDFDGTIFMQDTGHILFDHHGCGPEKREYLDESISTGEKTFRGASEEMWGSLHVTLDEGFKTLKSHLVMDDGFKDFFNYTTQHKIPFNVISAGLKPLLRHVLDETMGEEQSARIGIVSNDAKITEDGSVWTPIWRHDSELGHDKAQSIQDYKDSCVGEIPLIVFIGDGVSDLAAAGQADVLFARQGLKLEQYCIKNKIPYIPYNSFSDIKRNLHVLVDGNENHLKSDDSITVSVAPSGSSSIPPGSNYGSGSSSDEESVSSLHSIEKRPPLRSMLSGVAYAV</sequence>
<evidence type="ECO:0000313" key="3">
    <source>
        <dbReference type="EMBL" id="CDO55629.1"/>
    </source>
</evidence>
<dbReference type="STRING" id="1173061.A0A0J9XEC9"/>
<dbReference type="GO" id="GO:0016791">
    <property type="term" value="F:phosphatase activity"/>
    <property type="evidence" value="ECO:0007669"/>
    <property type="project" value="InterPro"/>
</dbReference>
<dbReference type="InterPro" id="IPR050849">
    <property type="entry name" value="HAD-like_hydrolase_phosphatase"/>
</dbReference>
<dbReference type="NCBIfam" id="TIGR01489">
    <property type="entry name" value="DKMTPPase-SF"/>
    <property type="match status" value="1"/>
</dbReference>
<dbReference type="InterPro" id="IPR006384">
    <property type="entry name" value="HAD_hydro_PyrdxlP_Pase-like"/>
</dbReference>
<feature type="compositionally biased region" description="Low complexity" evidence="2">
    <location>
        <begin position="258"/>
        <end position="287"/>
    </location>
</feature>
<dbReference type="OrthoDB" id="2342176at2759"/>
<organism evidence="3 4">
    <name type="scientific">Geotrichum candidum</name>
    <name type="common">Oospora lactis</name>
    <name type="synonym">Dipodascus geotrichum</name>
    <dbReference type="NCBI Taxonomy" id="1173061"/>
    <lineage>
        <taxon>Eukaryota</taxon>
        <taxon>Fungi</taxon>
        <taxon>Dikarya</taxon>
        <taxon>Ascomycota</taxon>
        <taxon>Saccharomycotina</taxon>
        <taxon>Dipodascomycetes</taxon>
        <taxon>Dipodascales</taxon>
        <taxon>Dipodascaceae</taxon>
        <taxon>Geotrichum</taxon>
    </lineage>
</organism>
<dbReference type="Gene3D" id="3.90.1470.20">
    <property type="match status" value="1"/>
</dbReference>
<dbReference type="PANTHER" id="PTHR28181">
    <property type="entry name" value="UPF0655 PROTEIN YCR015C"/>
    <property type="match status" value="1"/>
</dbReference>
<dbReference type="EMBL" id="CCBN010000012">
    <property type="protein sequence ID" value="CDO55629.1"/>
    <property type="molecule type" value="Genomic_DNA"/>
</dbReference>
<dbReference type="PANTHER" id="PTHR28181:SF2">
    <property type="entry name" value="PHOSPHORIC MONOESTER HYDROLASE"/>
    <property type="match status" value="1"/>
</dbReference>
<dbReference type="AlphaFoldDB" id="A0A0J9XEC9"/>
<gene>
    <name evidence="3" type="ORF">BN980_GECA12s00010g</name>
</gene>
<reference evidence="3" key="1">
    <citation type="submission" date="2014-03" db="EMBL/GenBank/DDBJ databases">
        <authorList>
            <person name="Casaregola S."/>
        </authorList>
    </citation>
    <scope>NUCLEOTIDE SEQUENCE [LARGE SCALE GENOMIC DNA]</scope>
    <source>
        <strain evidence="3">CLIB 918</strain>
    </source>
</reference>
<dbReference type="Proteomes" id="UP000242525">
    <property type="component" value="Unassembled WGS sequence"/>
</dbReference>
<keyword evidence="4" id="KW-1185">Reference proteome</keyword>
<dbReference type="SUPFAM" id="SSF56784">
    <property type="entry name" value="HAD-like"/>
    <property type="match status" value="1"/>
</dbReference>
<dbReference type="Pfam" id="PF12710">
    <property type="entry name" value="HAD"/>
    <property type="match status" value="1"/>
</dbReference>
<dbReference type="InterPro" id="IPR023214">
    <property type="entry name" value="HAD_sf"/>
</dbReference>
<evidence type="ECO:0000313" key="4">
    <source>
        <dbReference type="Proteomes" id="UP000242525"/>
    </source>
</evidence>
<keyword evidence="1" id="KW-0378">Hydrolase</keyword>
<evidence type="ECO:0008006" key="5">
    <source>
        <dbReference type="Google" id="ProtNLM"/>
    </source>
</evidence>
<name>A0A0J9XEC9_GEOCN</name>
<feature type="region of interest" description="Disordered" evidence="2">
    <location>
        <begin position="258"/>
        <end position="289"/>
    </location>
</feature>
<protein>
    <recommendedName>
        <fullName evidence="5">2,3-diketo-5-methylthio-1-phosphopentane phosphatase</fullName>
    </recommendedName>
</protein>